<evidence type="ECO:0000259" key="1">
    <source>
        <dbReference type="Pfam" id="PF24925"/>
    </source>
</evidence>
<keyword evidence="3" id="KW-1185">Reference proteome</keyword>
<gene>
    <name evidence="2" type="ORF">H5410_031104</name>
</gene>
<dbReference type="AlphaFoldDB" id="A0A9J5YLB9"/>
<protein>
    <recommendedName>
        <fullName evidence="1">DUF7746 domain-containing protein</fullName>
    </recommendedName>
</protein>
<proteinExistence type="predicted"/>
<dbReference type="OrthoDB" id="1735266at2759"/>
<dbReference type="EMBL" id="JACXVP010000006">
    <property type="protein sequence ID" value="KAG5599734.1"/>
    <property type="molecule type" value="Genomic_DNA"/>
</dbReference>
<dbReference type="InterPro" id="IPR056648">
    <property type="entry name" value="DUF7746"/>
</dbReference>
<dbReference type="CDD" id="cd00303">
    <property type="entry name" value="retropepsin_like"/>
    <property type="match status" value="1"/>
</dbReference>
<dbReference type="Proteomes" id="UP000824120">
    <property type="component" value="Chromosome 6"/>
</dbReference>
<dbReference type="PANTHER" id="PTHR33054:SF12">
    <property type="entry name" value="ZINC KNUCKLE FAMILY PROTEIN"/>
    <property type="match status" value="1"/>
</dbReference>
<reference evidence="2 3" key="1">
    <citation type="submission" date="2020-09" db="EMBL/GenBank/DDBJ databases">
        <title>De no assembly of potato wild relative species, Solanum commersonii.</title>
        <authorList>
            <person name="Cho K."/>
        </authorList>
    </citation>
    <scope>NUCLEOTIDE SEQUENCE [LARGE SCALE GENOMIC DNA]</scope>
    <source>
        <strain evidence="2">LZ3.2</strain>
        <tissue evidence="2">Leaf</tissue>
    </source>
</reference>
<sequence>MIDSGADVSCIQEGLVPTKYFQKITHLVKSALGHALDIKYKLPNAKICQNKVCIPHFFFLVKNQLYPPIILVTPFINVIYPFTSIDSKGFSATYKDNEITYSFFTDPVTTNINALISMKQNHMDSLQLELFSMNIFDSLKYAKIAVDICANHPSAFWNRKKHIVTLPYEEEFSEDDIPTKSQPCQMNAELVEFCKTEIDNLLQKGLIKSSKSPRPCTTFYVNSATEREQGVPRLIINFIWQIKDGSGNLTKAIYPPQSSFTPEIQNFKIGALKDLEELLDKKFFGLDIKELIDKKLSGLKFKPIDLSQDFADRMETIDDFKNQVSLDFNKLRGYPKKNSGYATKPSMNTYYYPHPAPQDVLIEEHGWKQTNTSYSCSEIYESNLDGLTDKRLTILVHRMLMYATICKSVKNIDGTICKMIVASFTGKLRGWWDNYLNMEEKASIINAVATDEGVDNLRMTLVKNKEDAVYTLVLTILEHFNGRFTNQHETVRALLMVFNFIDDLPPLFAERVRKALGGNSIEIPYKDLTYGKIIGTCTQEYLNLCNELKMA</sequence>
<dbReference type="PANTHER" id="PTHR33054">
    <property type="entry name" value="CCHC-TYPE DOMAIN-CONTAINING PROTEIN"/>
    <property type="match status" value="1"/>
</dbReference>
<evidence type="ECO:0000313" key="2">
    <source>
        <dbReference type="EMBL" id="KAG5599734.1"/>
    </source>
</evidence>
<comment type="caution">
    <text evidence="2">The sequence shown here is derived from an EMBL/GenBank/DDBJ whole genome shotgun (WGS) entry which is preliminary data.</text>
</comment>
<name>A0A9J5YLB9_SOLCO</name>
<dbReference type="Pfam" id="PF24925">
    <property type="entry name" value="DUF7746"/>
    <property type="match status" value="1"/>
</dbReference>
<accession>A0A9J5YLB9</accession>
<feature type="domain" description="DUF7746" evidence="1">
    <location>
        <begin position="374"/>
        <end position="469"/>
    </location>
</feature>
<evidence type="ECO:0000313" key="3">
    <source>
        <dbReference type="Proteomes" id="UP000824120"/>
    </source>
</evidence>
<organism evidence="2 3">
    <name type="scientific">Solanum commersonii</name>
    <name type="common">Commerson's wild potato</name>
    <name type="synonym">Commerson's nightshade</name>
    <dbReference type="NCBI Taxonomy" id="4109"/>
    <lineage>
        <taxon>Eukaryota</taxon>
        <taxon>Viridiplantae</taxon>
        <taxon>Streptophyta</taxon>
        <taxon>Embryophyta</taxon>
        <taxon>Tracheophyta</taxon>
        <taxon>Spermatophyta</taxon>
        <taxon>Magnoliopsida</taxon>
        <taxon>eudicotyledons</taxon>
        <taxon>Gunneridae</taxon>
        <taxon>Pentapetalae</taxon>
        <taxon>asterids</taxon>
        <taxon>lamiids</taxon>
        <taxon>Solanales</taxon>
        <taxon>Solanaceae</taxon>
        <taxon>Solanoideae</taxon>
        <taxon>Solaneae</taxon>
        <taxon>Solanum</taxon>
    </lineage>
</organism>